<proteinExistence type="predicted"/>
<keyword evidence="1" id="KW-0732">Signal</keyword>
<evidence type="ECO:0000256" key="1">
    <source>
        <dbReference type="SAM" id="SignalP"/>
    </source>
</evidence>
<reference evidence="2 3" key="1">
    <citation type="submission" date="2013-03" db="EMBL/GenBank/DDBJ databases">
        <authorList>
            <person name="Linke B."/>
        </authorList>
    </citation>
    <scope>NUCLEOTIDE SEQUENCE [LARGE SCALE GENOMIC DNA]</scope>
    <source>
        <strain evidence="2 3">B13</strain>
    </source>
</reference>
<dbReference type="AlphaFoldDB" id="A0A024HME5"/>
<dbReference type="eggNOG" id="COG3137">
    <property type="taxonomic scope" value="Bacteria"/>
</dbReference>
<dbReference type="PATRIC" id="fig|1301098.3.peg.4487"/>
<keyword evidence="3" id="KW-1185">Reference proteome</keyword>
<evidence type="ECO:0000313" key="3">
    <source>
        <dbReference type="Proteomes" id="UP000025241"/>
    </source>
</evidence>
<name>A0A024HME5_PSEKB</name>
<dbReference type="InterPro" id="IPR007433">
    <property type="entry name" value="DUF481"/>
</dbReference>
<dbReference type="Pfam" id="PF04338">
    <property type="entry name" value="DUF481"/>
    <property type="match status" value="1"/>
</dbReference>
<dbReference type="KEGG" id="pkc:PKB_4500"/>
<gene>
    <name evidence="2" type="ORF">PKB_4500</name>
</gene>
<accession>A0A024HME5</accession>
<dbReference type="STRING" id="1301098.PKB_4500"/>
<evidence type="ECO:0008006" key="4">
    <source>
        <dbReference type="Google" id="ProtNLM"/>
    </source>
</evidence>
<sequence>MLLMLSRLLLCLAVASTPLTVLADTVWLKNGDRLTGKIKLYDGGRLVLATDYAGEVTLTGDKIATLQTDRNLLVKHDQDATGEHSKGLEAADSGKVTLVNGSEQTVPIASIEQMVPPRPLLEDWVWKGQVDFSVDHTMAENDVEDYDINFKTNARHGMWRHNLQGEYNREKKDDSVSVDNYSAEYALDRFLDEHWFWQGQAQYKRDWVEDLEKKRTVGTGPGYQFWDNELGSFSLAGLVNRNDYEFSDDEKDHFYSTSVKWDYNRYLLAKQFELFTNGEVSKPLTSKVEYEVESEAGIRYKLTSWASLSLKGEWDRLSAEDGGVNQRRYTLGLGVGW</sequence>
<dbReference type="Proteomes" id="UP000025241">
    <property type="component" value="Chromosome I"/>
</dbReference>
<protein>
    <recommendedName>
        <fullName evidence="4">Peptide chain release factor RF-3</fullName>
    </recommendedName>
</protein>
<feature type="signal peptide" evidence="1">
    <location>
        <begin position="1"/>
        <end position="23"/>
    </location>
</feature>
<reference evidence="2 3" key="2">
    <citation type="submission" date="2014-05" db="EMBL/GenBank/DDBJ databases">
        <title>Genome sequence of the 3-chlorobenzoate degrading bacterium Pseudomonas knackmussii B13 shows multiple evidence for horizontal gene transfer.</title>
        <authorList>
            <person name="Miyazaki R."/>
            <person name="Bertelli C."/>
            <person name="Falquet L."/>
            <person name="Robinson-Rechavi M."/>
            <person name="Gharib W."/>
            <person name="Roy S."/>
            <person name="Van der Meer J.R."/>
        </authorList>
    </citation>
    <scope>NUCLEOTIDE SEQUENCE [LARGE SCALE GENOMIC DNA]</scope>
    <source>
        <strain evidence="2 3">B13</strain>
    </source>
</reference>
<dbReference type="EMBL" id="HG322950">
    <property type="protein sequence ID" value="CDF85824.1"/>
    <property type="molecule type" value="Genomic_DNA"/>
</dbReference>
<feature type="chain" id="PRO_5001533476" description="Peptide chain release factor RF-3" evidence="1">
    <location>
        <begin position="24"/>
        <end position="337"/>
    </location>
</feature>
<evidence type="ECO:0000313" key="2">
    <source>
        <dbReference type="EMBL" id="CDF85824.1"/>
    </source>
</evidence>
<dbReference type="HOGENOM" id="CLU_057321_1_0_6"/>
<organism evidence="2 3">
    <name type="scientific">Pseudomonas knackmussii (strain DSM 6978 / CCUG 54928 / LMG 23759 / B13)</name>
    <dbReference type="NCBI Taxonomy" id="1301098"/>
    <lineage>
        <taxon>Bacteria</taxon>
        <taxon>Pseudomonadati</taxon>
        <taxon>Pseudomonadota</taxon>
        <taxon>Gammaproteobacteria</taxon>
        <taxon>Pseudomonadales</taxon>
        <taxon>Pseudomonadaceae</taxon>
        <taxon>Pseudomonas</taxon>
    </lineage>
</organism>